<keyword evidence="1" id="KW-0812">Transmembrane</keyword>
<dbReference type="EMBL" id="ACSE01000037">
    <property type="protein sequence ID" value="EFD87409.1"/>
    <property type="molecule type" value="Genomic_DNA"/>
</dbReference>
<gene>
    <name evidence="2" type="ORF">AWRIB429_2069</name>
</gene>
<feature type="transmembrane region" description="Helical" evidence="1">
    <location>
        <begin position="12"/>
        <end position="33"/>
    </location>
</feature>
<keyword evidence="1" id="KW-0472">Membrane</keyword>
<organism evidence="2 3">
    <name type="scientific">Oenococcus oeni AWRIB429</name>
    <dbReference type="NCBI Taxonomy" id="655225"/>
    <lineage>
        <taxon>Bacteria</taxon>
        <taxon>Bacillati</taxon>
        <taxon>Bacillota</taxon>
        <taxon>Bacilli</taxon>
        <taxon>Lactobacillales</taxon>
        <taxon>Lactobacillaceae</taxon>
        <taxon>Oenococcus</taxon>
    </lineage>
</organism>
<evidence type="ECO:0000313" key="3">
    <source>
        <dbReference type="Proteomes" id="UP000003075"/>
    </source>
</evidence>
<dbReference type="Proteomes" id="UP000003075">
    <property type="component" value="Unassembled WGS sequence"/>
</dbReference>
<protein>
    <submittedName>
        <fullName evidence="2">Uncharacterized protein</fullName>
    </submittedName>
</protein>
<keyword evidence="1" id="KW-1133">Transmembrane helix</keyword>
<evidence type="ECO:0000313" key="2">
    <source>
        <dbReference type="EMBL" id="EFD87409.1"/>
    </source>
</evidence>
<name>D3LCI9_OENOE</name>
<comment type="caution">
    <text evidence="2">The sequence shown here is derived from an EMBL/GenBank/DDBJ whole genome shotgun (WGS) entry which is preliminary data.</text>
</comment>
<sequence>MNLVYLELEMTAVGMIIGICLSVIGMAIVQWKLSKMTLKEFFKGADNGDSEIY</sequence>
<proteinExistence type="predicted"/>
<evidence type="ECO:0000256" key="1">
    <source>
        <dbReference type="SAM" id="Phobius"/>
    </source>
</evidence>
<reference evidence="2 3" key="1">
    <citation type="journal article" date="2010" name="Appl. Microbiol. Biotechnol.">
        <title>Genotypic diversity in Oenococcus oeni by high-density microarray comparative genome hybridization and whole genome sequencing.</title>
        <authorList>
            <person name="Borneman A.R."/>
            <person name="Bartowsky E.J."/>
            <person name="McCarthy J."/>
            <person name="Chambers P.J."/>
        </authorList>
    </citation>
    <scope>NUCLEOTIDE SEQUENCE [LARGE SCALE GENOMIC DNA]</scope>
    <source>
        <strain evidence="2 3">AWRIB429</strain>
    </source>
</reference>
<accession>D3LCI9</accession>
<dbReference type="AlphaFoldDB" id="D3LCI9"/>
<dbReference type="RefSeq" id="WP_002819892.1">
    <property type="nucleotide sequence ID" value="NZ_ACSE01000037.1"/>
</dbReference>
<dbReference type="GeneID" id="75065495"/>